<feature type="compositionally biased region" description="Low complexity" evidence="7">
    <location>
        <begin position="156"/>
        <end position="167"/>
    </location>
</feature>
<evidence type="ECO:0000256" key="1">
    <source>
        <dbReference type="ARBA" id="ARBA00004123"/>
    </source>
</evidence>
<feature type="domain" description="mRNA decay factor PAT1" evidence="8">
    <location>
        <begin position="25"/>
        <end position="851"/>
    </location>
</feature>
<feature type="region of interest" description="Disordered" evidence="7">
    <location>
        <begin position="520"/>
        <end position="552"/>
    </location>
</feature>
<dbReference type="InterPro" id="IPR019167">
    <property type="entry name" value="PAT1_dom"/>
</dbReference>
<dbReference type="GO" id="GO:0033962">
    <property type="term" value="P:P-body assembly"/>
    <property type="evidence" value="ECO:0007669"/>
    <property type="project" value="TreeGrafter"/>
</dbReference>
<organism evidence="9 10">
    <name type="scientific">Akanthomyces muscarius</name>
    <name type="common">Entomopathogenic fungus</name>
    <name type="synonym">Lecanicillium muscarium</name>
    <dbReference type="NCBI Taxonomy" id="2231603"/>
    <lineage>
        <taxon>Eukaryota</taxon>
        <taxon>Fungi</taxon>
        <taxon>Dikarya</taxon>
        <taxon>Ascomycota</taxon>
        <taxon>Pezizomycotina</taxon>
        <taxon>Sordariomycetes</taxon>
        <taxon>Hypocreomycetidae</taxon>
        <taxon>Hypocreales</taxon>
        <taxon>Cordycipitaceae</taxon>
        <taxon>Akanthomyces</taxon>
    </lineage>
</organism>
<comment type="caution">
    <text evidence="9">The sequence shown here is derived from an EMBL/GenBank/DDBJ whole genome shotgun (WGS) entry which is preliminary data.</text>
</comment>
<evidence type="ECO:0000256" key="7">
    <source>
        <dbReference type="SAM" id="MobiDB-lite"/>
    </source>
</evidence>
<evidence type="ECO:0000256" key="2">
    <source>
        <dbReference type="ARBA" id="ARBA00004201"/>
    </source>
</evidence>
<dbReference type="Proteomes" id="UP001144673">
    <property type="component" value="Chromosome 4"/>
</dbReference>
<dbReference type="PANTHER" id="PTHR21551">
    <property type="entry name" value="TOPOISOMERASE II-ASSOCIATED PROTEIN PAT1"/>
    <property type="match status" value="1"/>
</dbReference>
<accession>A0A9W8QD10</accession>
<keyword evidence="4" id="KW-0963">Cytoplasm</keyword>
<dbReference type="RefSeq" id="XP_056053291.1">
    <property type="nucleotide sequence ID" value="XM_056201549.1"/>
</dbReference>
<dbReference type="EMBL" id="JAJHUN010000009">
    <property type="protein sequence ID" value="KAJ4151577.1"/>
    <property type="molecule type" value="Genomic_DNA"/>
</dbReference>
<keyword evidence="6" id="KW-0539">Nucleus</keyword>
<feature type="region of interest" description="Disordered" evidence="7">
    <location>
        <begin position="327"/>
        <end position="367"/>
    </location>
</feature>
<name>A0A9W8QD10_AKAMU</name>
<evidence type="ECO:0000256" key="6">
    <source>
        <dbReference type="ARBA" id="ARBA00023242"/>
    </source>
</evidence>
<comment type="subcellular location">
    <subcellularLocation>
        <location evidence="2">Cytoplasm</location>
        <location evidence="2">P-body</location>
    </subcellularLocation>
    <subcellularLocation>
        <location evidence="1">Nucleus</location>
    </subcellularLocation>
</comment>
<evidence type="ECO:0000313" key="10">
    <source>
        <dbReference type="Proteomes" id="UP001144673"/>
    </source>
</evidence>
<dbReference type="InterPro" id="IPR039900">
    <property type="entry name" value="Pat1-like"/>
</dbReference>
<evidence type="ECO:0000256" key="3">
    <source>
        <dbReference type="ARBA" id="ARBA00009138"/>
    </source>
</evidence>
<proteinExistence type="inferred from homology"/>
<dbReference type="GO" id="GO:0000932">
    <property type="term" value="C:P-body"/>
    <property type="evidence" value="ECO:0007669"/>
    <property type="project" value="UniProtKB-SubCell"/>
</dbReference>
<dbReference type="Pfam" id="PF09770">
    <property type="entry name" value="PAT1"/>
    <property type="match status" value="1"/>
</dbReference>
<reference evidence="9" key="1">
    <citation type="journal article" date="2023" name="Access Microbiol">
        <title>De-novo genome assembly for Akanthomyces muscarius, a biocontrol agent of insect agricultural pests.</title>
        <authorList>
            <person name="Erdos Z."/>
            <person name="Studholme D.J."/>
            <person name="Raymond B."/>
            <person name="Sharma M."/>
        </authorList>
    </citation>
    <scope>NUCLEOTIDE SEQUENCE</scope>
    <source>
        <strain evidence="9">Ve6</strain>
    </source>
</reference>
<protein>
    <recommendedName>
        <fullName evidence="8">mRNA decay factor PAT1 domain-containing protein</fullName>
    </recommendedName>
</protein>
<gene>
    <name evidence="9" type="ORF">LMH87_012267</name>
</gene>
<dbReference type="GO" id="GO:0003723">
    <property type="term" value="F:RNA binding"/>
    <property type="evidence" value="ECO:0007669"/>
    <property type="project" value="UniProtKB-KW"/>
</dbReference>
<evidence type="ECO:0000256" key="4">
    <source>
        <dbReference type="ARBA" id="ARBA00022490"/>
    </source>
</evidence>
<sequence length="854" mass="94817">MHNLSFSRQPPSVHCTLTTINRTIMSFFDTSRHNAAAPGFSQGHDPFAGLTGGDGGADDALDFDDTYDGLGDQLDDADDAFNDDTFGGGGGGGHSGGDVIASSKVGKDFDFFGQTAKVADAIEEEHLRFNRQKPAARSNAPATHPAQPPSDPYYAQQQQQYQQQQQQQHHHHHHQQYHQQQQYRQAPARSGYEKYRDAEPIPDLHVDQSIWGIGPPKAAPAPEAQSKGRKIMSLEEVEAAMRSSEPKATSPAQQTVPAQPPANAGYYPGQPQMAAQQAQQHQQGSAQGQPVTILQRPQSGQEPPHQRQILTEEQFLRQHAHPTQILQNPNRLSGDAQHPAFAGQQHGRTPSGAGPMHHLHNHPQLSGMSEEEKAAFLDQETKRAKRNHKIWLLSKDNGVMTPQDKNFITRIQLQQLIAATGNPTEQNGDASIAEDFYYQVYSHIRAGQRQNPSQPLSNFAQTYLFQTGSRHGPRRHGRPAENHIQRMEQQVQRAVEAAKNKPKNPQLVIAGSLGKISFSNAKTPKPLLNIQRKETESPRPASSRDATAGPDRRAILRNVERVYDTLMKLEDHVRVIPPSMAGPSDPELEEKHREWATELEALNGRLWNELKVHEPIGATVPHPFIAFLSCAKGKKAIPRIFPHLSFEQRTTILTMIVYHLDQLDVVQGAAVTDDDTTLNSRMRENIELFLSTVMPSLMQYFNDTGLDIVDGVLNLIATKLNLDLIARTRIGVSMLTLILSRTVLLKQTGAGNPEQWEKWDQTFDILFSRLEPSLPYMFPGSVNAGIDVYVWQFLAAMGVSANHDQQTRLVLAVKDRVLDTVALSKTLPPAMATDRLASVNLFMRAIGLDVELLQ</sequence>
<keyword evidence="5" id="KW-0694">RNA-binding</keyword>
<comment type="similarity">
    <text evidence="3">Belongs to the PAT1 family.</text>
</comment>
<evidence type="ECO:0000259" key="8">
    <source>
        <dbReference type="Pfam" id="PF09770"/>
    </source>
</evidence>
<evidence type="ECO:0000313" key="9">
    <source>
        <dbReference type="EMBL" id="KAJ4151577.1"/>
    </source>
</evidence>
<feature type="region of interest" description="Disordered" evidence="7">
    <location>
        <begin position="207"/>
        <end position="290"/>
    </location>
</feature>
<feature type="region of interest" description="Disordered" evidence="7">
    <location>
        <begin position="130"/>
        <end position="193"/>
    </location>
</feature>
<dbReference type="GO" id="GO:0005634">
    <property type="term" value="C:nucleus"/>
    <property type="evidence" value="ECO:0007669"/>
    <property type="project" value="UniProtKB-SubCell"/>
</dbReference>
<dbReference type="GeneID" id="80899426"/>
<evidence type="ECO:0000256" key="5">
    <source>
        <dbReference type="ARBA" id="ARBA00022884"/>
    </source>
</evidence>
<dbReference type="GO" id="GO:0000290">
    <property type="term" value="P:deadenylation-dependent decapping of nuclear-transcribed mRNA"/>
    <property type="evidence" value="ECO:0007669"/>
    <property type="project" value="InterPro"/>
</dbReference>
<feature type="compositionally biased region" description="Low complexity" evidence="7">
    <location>
        <begin position="251"/>
        <end position="290"/>
    </location>
</feature>
<keyword evidence="10" id="KW-1185">Reference proteome</keyword>
<dbReference type="AlphaFoldDB" id="A0A9W8QD10"/>
<dbReference type="KEGG" id="amus:LMH87_012267"/>
<dbReference type="PANTHER" id="PTHR21551:SF0">
    <property type="entry name" value="PROTEIN ASSOCIATED WITH TOPO II RELATED-1, ISOFORM A"/>
    <property type="match status" value="1"/>
</dbReference>